<proteinExistence type="predicted"/>
<dbReference type="EMBL" id="JARBHB010000001">
    <property type="protein sequence ID" value="KAJ8895917.1"/>
    <property type="molecule type" value="Genomic_DNA"/>
</dbReference>
<sequence length="720" mass="79750">MTAYLRSLVKMTVRTQEKLIEPCPRVSKSIKITLKNNTYPDLLDVFGKTDSAVLSLAACGEEAGSMTPFVLSTVACIHCVNSVFSSQHGKPTPSMSVAMGFLQRPRECAMELDSDMQNTSNHMAHLMHLPTTPTISYTVMEVGTTVAERLACLPPTKAIRVQSPAGPLLIFACGNRAGRCRWSAGILGGLSFPPPFYFGAAPYFTSVMEVFNLYIPLLWRLYGRTSAPPRRTRPQRRSAAKSTRKRAAGAVCKQTDPFCGEFPPSKWRRWPATFRNAALQSAFNNVFTSLQTSQCGTFHSARQPIRYKGPSNVLRCHTIEWFTCGNRAGRCRWSAGFLEGLPFPPPFHFGATPYPPQSPSSALKTSMLRVIQIYSLLQVVFGVVWTNRTMVSSNTDTNRTVSCHVSRDLTCLSKLTLVAATSTGRLFRQRDRRVLKQDHGRWSSRLAVHGQGLRRLGQDGAQSRHLSGLIYRRPDLTLIPPEFVFHNSGSAGRAVQRERCAPFQNLARRFAGTRSVSPFLPPRYSASNGQNISKQTGLVVRNFAYFQWPNGKRCRAVLRWAISGALFNMYGAVYWPVKGFPTTAFRKRCDGNIAHLARRSDEALGVRVNVALIAPLDAGFPRVSIPLAQESNEKCMEYGSNMMRSSIVGRGKPITSSAVLLPGGHQAIRSMSPISQFLMHHESTSINMLEVMYPTAAPPPPPPPPTPTPRGYAYGHHLKR</sequence>
<feature type="region of interest" description="Disordered" evidence="1">
    <location>
        <begin position="227"/>
        <end position="246"/>
    </location>
</feature>
<evidence type="ECO:0000313" key="2">
    <source>
        <dbReference type="EMBL" id="KAJ8895917.1"/>
    </source>
</evidence>
<feature type="region of interest" description="Disordered" evidence="1">
    <location>
        <begin position="694"/>
        <end position="720"/>
    </location>
</feature>
<name>A0ABQ9IGX8_9NEOP</name>
<feature type="compositionally biased region" description="Basic residues" evidence="1">
    <location>
        <begin position="230"/>
        <end position="246"/>
    </location>
</feature>
<dbReference type="Proteomes" id="UP001159363">
    <property type="component" value="Chromosome 1"/>
</dbReference>
<feature type="compositionally biased region" description="Pro residues" evidence="1">
    <location>
        <begin position="696"/>
        <end position="708"/>
    </location>
</feature>
<comment type="caution">
    <text evidence="2">The sequence shown here is derived from an EMBL/GenBank/DDBJ whole genome shotgun (WGS) entry which is preliminary data.</text>
</comment>
<gene>
    <name evidence="2" type="ORF">PR048_001257</name>
</gene>
<reference evidence="2 3" key="1">
    <citation type="submission" date="2023-02" db="EMBL/GenBank/DDBJ databases">
        <title>LHISI_Scaffold_Assembly.</title>
        <authorList>
            <person name="Stuart O.P."/>
            <person name="Cleave R."/>
            <person name="Magrath M.J.L."/>
            <person name="Mikheyev A.S."/>
        </authorList>
    </citation>
    <scope>NUCLEOTIDE SEQUENCE [LARGE SCALE GENOMIC DNA]</scope>
    <source>
        <strain evidence="2">Daus_M_001</strain>
        <tissue evidence="2">Leg muscle</tissue>
    </source>
</reference>
<evidence type="ECO:0000256" key="1">
    <source>
        <dbReference type="SAM" id="MobiDB-lite"/>
    </source>
</evidence>
<accession>A0ABQ9IGX8</accession>
<protein>
    <submittedName>
        <fullName evidence="2">Uncharacterized protein</fullName>
    </submittedName>
</protein>
<keyword evidence="3" id="KW-1185">Reference proteome</keyword>
<evidence type="ECO:0000313" key="3">
    <source>
        <dbReference type="Proteomes" id="UP001159363"/>
    </source>
</evidence>
<organism evidence="2 3">
    <name type="scientific">Dryococelus australis</name>
    <dbReference type="NCBI Taxonomy" id="614101"/>
    <lineage>
        <taxon>Eukaryota</taxon>
        <taxon>Metazoa</taxon>
        <taxon>Ecdysozoa</taxon>
        <taxon>Arthropoda</taxon>
        <taxon>Hexapoda</taxon>
        <taxon>Insecta</taxon>
        <taxon>Pterygota</taxon>
        <taxon>Neoptera</taxon>
        <taxon>Polyneoptera</taxon>
        <taxon>Phasmatodea</taxon>
        <taxon>Verophasmatodea</taxon>
        <taxon>Anareolatae</taxon>
        <taxon>Phasmatidae</taxon>
        <taxon>Eurycanthinae</taxon>
        <taxon>Dryococelus</taxon>
    </lineage>
</organism>